<evidence type="ECO:0000313" key="1">
    <source>
        <dbReference type="EMBL" id="CAF9916221.1"/>
    </source>
</evidence>
<name>A0A8H3F8K8_9LECA</name>
<organism evidence="1 2">
    <name type="scientific">Alectoria fallacina</name>
    <dbReference type="NCBI Taxonomy" id="1903189"/>
    <lineage>
        <taxon>Eukaryota</taxon>
        <taxon>Fungi</taxon>
        <taxon>Dikarya</taxon>
        <taxon>Ascomycota</taxon>
        <taxon>Pezizomycotina</taxon>
        <taxon>Lecanoromycetes</taxon>
        <taxon>OSLEUM clade</taxon>
        <taxon>Lecanoromycetidae</taxon>
        <taxon>Lecanorales</taxon>
        <taxon>Lecanorineae</taxon>
        <taxon>Parmeliaceae</taxon>
        <taxon>Alectoria</taxon>
    </lineage>
</organism>
<comment type="caution">
    <text evidence="1">The sequence shown here is derived from an EMBL/GenBank/DDBJ whole genome shotgun (WGS) entry which is preliminary data.</text>
</comment>
<evidence type="ECO:0000313" key="2">
    <source>
        <dbReference type="Proteomes" id="UP000664203"/>
    </source>
</evidence>
<dbReference type="Proteomes" id="UP000664203">
    <property type="component" value="Unassembled WGS sequence"/>
</dbReference>
<dbReference type="AlphaFoldDB" id="A0A8H3F8K8"/>
<dbReference type="EMBL" id="CAJPDR010000089">
    <property type="protein sequence ID" value="CAF9916221.1"/>
    <property type="molecule type" value="Genomic_DNA"/>
</dbReference>
<protein>
    <submittedName>
        <fullName evidence="1">Uncharacterized protein</fullName>
    </submittedName>
</protein>
<proteinExistence type="predicted"/>
<reference evidence="1" key="1">
    <citation type="submission" date="2021-03" db="EMBL/GenBank/DDBJ databases">
        <authorList>
            <person name="Tagirdzhanova G."/>
        </authorList>
    </citation>
    <scope>NUCLEOTIDE SEQUENCE</scope>
</reference>
<keyword evidence="2" id="KW-1185">Reference proteome</keyword>
<sequence>MNLLADPGLFTKKPPSAAVTAEESESKLSLLAFGFLSATARREYKSKNKMPRKITPRNFKILKTLETSLG</sequence>
<accession>A0A8H3F8K8</accession>
<gene>
    <name evidence="1" type="ORF">ALECFALPRED_010567</name>
</gene>